<proteinExistence type="predicted"/>
<feature type="region of interest" description="Disordered" evidence="1">
    <location>
        <begin position="403"/>
        <end position="426"/>
    </location>
</feature>
<dbReference type="Pfam" id="PF02383">
    <property type="entry name" value="Syja_N"/>
    <property type="match status" value="1"/>
</dbReference>
<dbReference type="PROSITE" id="PS50275">
    <property type="entry name" value="SAC"/>
    <property type="match status" value="1"/>
</dbReference>
<keyword evidence="4" id="KW-1185">Reference proteome</keyword>
<dbReference type="Pfam" id="PF12456">
    <property type="entry name" value="hSac2"/>
    <property type="match status" value="1"/>
</dbReference>
<sequence>MSRINNLYGPLVAVNLAEQTGKEGAVTTAYRESMQELNSPDAQYHEYDFHAETKGMRYENISKLIQQLQRSFEHQGFFWVSEGTILSQQKGVYRVNCIDCLDRTNVVQSAFARNVLQSQLEAVAVQGAYQTGDRSEADIVFNDVWANNGDAISRAYAGTSALKGDFTRTGKRDLSGLLNDGLNSLSRVYTSTFSDWFCQAVIDFMLGNRTLSVFSEFLSKLSSTDPGELMRVWKIRAMAIETCASRVLSEEERQIAGWTLLSPTDLNTKISEKFEEKVLILSYDYILEKVKLFTRLPLGIYILSPLEEASRRPADNYGFLISYNSSGLTTRVSSYSVRNTITVSPPPSTATAPLPKPPPPFQRLLSNSTASLSKILTNVAIPNGDDADDKTVVAAFKALPVEKEKNRGGRDRQTDESRPDDDAMADARNCQEAVDVMVEMIRKACEDVGSAGEGFVMEQDIVSLADAQKMTNVFTKLEYNFKRLLWLGS</sequence>
<dbReference type="GO" id="GO:0046856">
    <property type="term" value="P:phosphatidylinositol dephosphorylation"/>
    <property type="evidence" value="ECO:0007669"/>
    <property type="project" value="TreeGrafter"/>
</dbReference>
<organism evidence="3 4">
    <name type="scientific">Sphaerobolus stellatus (strain SS14)</name>
    <dbReference type="NCBI Taxonomy" id="990650"/>
    <lineage>
        <taxon>Eukaryota</taxon>
        <taxon>Fungi</taxon>
        <taxon>Dikarya</taxon>
        <taxon>Basidiomycota</taxon>
        <taxon>Agaricomycotina</taxon>
        <taxon>Agaricomycetes</taxon>
        <taxon>Phallomycetidae</taxon>
        <taxon>Geastrales</taxon>
        <taxon>Sphaerobolaceae</taxon>
        <taxon>Sphaerobolus</taxon>
    </lineage>
</organism>
<dbReference type="HOGENOM" id="CLU_006249_1_0_1"/>
<evidence type="ECO:0000256" key="1">
    <source>
        <dbReference type="SAM" id="MobiDB-lite"/>
    </source>
</evidence>
<gene>
    <name evidence="3" type="ORF">M422DRAFT_272497</name>
</gene>
<evidence type="ECO:0000313" key="4">
    <source>
        <dbReference type="Proteomes" id="UP000054279"/>
    </source>
</evidence>
<evidence type="ECO:0000259" key="2">
    <source>
        <dbReference type="PROSITE" id="PS50275"/>
    </source>
</evidence>
<protein>
    <recommendedName>
        <fullName evidence="2">SAC domain-containing protein</fullName>
    </recommendedName>
</protein>
<feature type="domain" description="SAC" evidence="2">
    <location>
        <begin position="1"/>
        <end position="158"/>
    </location>
</feature>
<dbReference type="AlphaFoldDB" id="A0A0C9UBJ6"/>
<dbReference type="InterPro" id="IPR022158">
    <property type="entry name" value="Inositol_phosphatase"/>
</dbReference>
<dbReference type="Proteomes" id="UP000054279">
    <property type="component" value="Unassembled WGS sequence"/>
</dbReference>
<evidence type="ECO:0000313" key="3">
    <source>
        <dbReference type="EMBL" id="KIJ26452.1"/>
    </source>
</evidence>
<feature type="compositionally biased region" description="Basic and acidic residues" evidence="1">
    <location>
        <begin position="403"/>
        <end position="421"/>
    </location>
</feature>
<dbReference type="InterPro" id="IPR002013">
    <property type="entry name" value="SAC_dom"/>
</dbReference>
<name>A0A0C9UBJ6_SPHS4</name>
<dbReference type="GO" id="GO:0043812">
    <property type="term" value="F:phosphatidylinositol-4-phosphate phosphatase activity"/>
    <property type="evidence" value="ECO:0007669"/>
    <property type="project" value="TreeGrafter"/>
</dbReference>
<accession>A0A0C9UBJ6</accession>
<dbReference type="GO" id="GO:0005783">
    <property type="term" value="C:endoplasmic reticulum"/>
    <property type="evidence" value="ECO:0007669"/>
    <property type="project" value="TreeGrafter"/>
</dbReference>
<dbReference type="EMBL" id="KN837369">
    <property type="protein sequence ID" value="KIJ26452.1"/>
    <property type="molecule type" value="Genomic_DNA"/>
</dbReference>
<reference evidence="3 4" key="1">
    <citation type="submission" date="2014-06" db="EMBL/GenBank/DDBJ databases">
        <title>Evolutionary Origins and Diversification of the Mycorrhizal Mutualists.</title>
        <authorList>
            <consortium name="DOE Joint Genome Institute"/>
            <consortium name="Mycorrhizal Genomics Consortium"/>
            <person name="Kohler A."/>
            <person name="Kuo A."/>
            <person name="Nagy L.G."/>
            <person name="Floudas D."/>
            <person name="Copeland A."/>
            <person name="Barry K.W."/>
            <person name="Cichocki N."/>
            <person name="Veneault-Fourrey C."/>
            <person name="LaButti K."/>
            <person name="Lindquist E.A."/>
            <person name="Lipzen A."/>
            <person name="Lundell T."/>
            <person name="Morin E."/>
            <person name="Murat C."/>
            <person name="Riley R."/>
            <person name="Ohm R."/>
            <person name="Sun H."/>
            <person name="Tunlid A."/>
            <person name="Henrissat B."/>
            <person name="Grigoriev I.V."/>
            <person name="Hibbett D.S."/>
            <person name="Martin F."/>
        </authorList>
    </citation>
    <scope>NUCLEOTIDE SEQUENCE [LARGE SCALE GENOMIC DNA]</scope>
    <source>
        <strain evidence="3 4">SS14</strain>
    </source>
</reference>
<dbReference type="OrthoDB" id="405996at2759"/>
<dbReference type="PANTHER" id="PTHR45662:SF7">
    <property type="entry name" value="SACI DOMAIN PROTEIN (AFU_ORTHOLOGUE AFUA_1G15890)"/>
    <property type="match status" value="1"/>
</dbReference>
<dbReference type="PANTHER" id="PTHR45662">
    <property type="entry name" value="PHOSPHATIDYLINOSITIDE PHOSPHATASE SAC1"/>
    <property type="match status" value="1"/>
</dbReference>